<evidence type="ECO:0000313" key="2">
    <source>
        <dbReference type="Proteomes" id="UP000824469"/>
    </source>
</evidence>
<sequence length="54" mass="5838">SSWVKSYISNVSCIIGYWAGVSSSLGSLHESITPIFARSSLREDIEQHPSSVAP</sequence>
<evidence type="ECO:0000313" key="1">
    <source>
        <dbReference type="EMBL" id="KAH9293210.1"/>
    </source>
</evidence>
<feature type="non-terminal residue" evidence="1">
    <location>
        <position position="1"/>
    </location>
</feature>
<gene>
    <name evidence="1" type="ORF">KI387_041586</name>
</gene>
<proteinExistence type="predicted"/>
<reference evidence="1 2" key="1">
    <citation type="journal article" date="2021" name="Nat. Plants">
        <title>The Taxus genome provides insights into paclitaxel biosynthesis.</title>
        <authorList>
            <person name="Xiong X."/>
            <person name="Gou J."/>
            <person name="Liao Q."/>
            <person name="Li Y."/>
            <person name="Zhou Q."/>
            <person name="Bi G."/>
            <person name="Li C."/>
            <person name="Du R."/>
            <person name="Wang X."/>
            <person name="Sun T."/>
            <person name="Guo L."/>
            <person name="Liang H."/>
            <person name="Lu P."/>
            <person name="Wu Y."/>
            <person name="Zhang Z."/>
            <person name="Ro D.K."/>
            <person name="Shang Y."/>
            <person name="Huang S."/>
            <person name="Yan J."/>
        </authorList>
    </citation>
    <scope>NUCLEOTIDE SEQUENCE [LARGE SCALE GENOMIC DNA]</scope>
    <source>
        <strain evidence="1">Ta-2019</strain>
    </source>
</reference>
<feature type="non-terminal residue" evidence="1">
    <location>
        <position position="54"/>
    </location>
</feature>
<dbReference type="EMBL" id="JAHRHJ020001451">
    <property type="protein sequence ID" value="KAH9293210.1"/>
    <property type="molecule type" value="Genomic_DNA"/>
</dbReference>
<organism evidence="1 2">
    <name type="scientific">Taxus chinensis</name>
    <name type="common">Chinese yew</name>
    <name type="synonym">Taxus wallichiana var. chinensis</name>
    <dbReference type="NCBI Taxonomy" id="29808"/>
    <lineage>
        <taxon>Eukaryota</taxon>
        <taxon>Viridiplantae</taxon>
        <taxon>Streptophyta</taxon>
        <taxon>Embryophyta</taxon>
        <taxon>Tracheophyta</taxon>
        <taxon>Spermatophyta</taxon>
        <taxon>Pinopsida</taxon>
        <taxon>Pinidae</taxon>
        <taxon>Conifers II</taxon>
        <taxon>Cupressales</taxon>
        <taxon>Taxaceae</taxon>
        <taxon>Taxus</taxon>
    </lineage>
</organism>
<comment type="caution">
    <text evidence="1">The sequence shown here is derived from an EMBL/GenBank/DDBJ whole genome shotgun (WGS) entry which is preliminary data.</text>
</comment>
<protein>
    <submittedName>
        <fullName evidence="1">Uncharacterized protein</fullName>
    </submittedName>
</protein>
<name>A0AA38C3K0_TAXCH</name>
<accession>A0AA38C3K0</accession>
<dbReference type="Proteomes" id="UP000824469">
    <property type="component" value="Unassembled WGS sequence"/>
</dbReference>
<keyword evidence="2" id="KW-1185">Reference proteome</keyword>
<dbReference type="AlphaFoldDB" id="A0AA38C3K0"/>